<name>A0ABR3DJR4_NEUIN</name>
<proteinExistence type="predicted"/>
<feature type="compositionally biased region" description="Polar residues" evidence="1">
    <location>
        <begin position="22"/>
        <end position="54"/>
    </location>
</feature>
<organism evidence="2 3">
    <name type="scientific">Neurospora intermedia</name>
    <dbReference type="NCBI Taxonomy" id="5142"/>
    <lineage>
        <taxon>Eukaryota</taxon>
        <taxon>Fungi</taxon>
        <taxon>Dikarya</taxon>
        <taxon>Ascomycota</taxon>
        <taxon>Pezizomycotina</taxon>
        <taxon>Sordariomycetes</taxon>
        <taxon>Sordariomycetidae</taxon>
        <taxon>Sordariales</taxon>
        <taxon>Sordariaceae</taxon>
        <taxon>Neurospora</taxon>
    </lineage>
</organism>
<evidence type="ECO:0000313" key="2">
    <source>
        <dbReference type="EMBL" id="KAL0472877.1"/>
    </source>
</evidence>
<feature type="region of interest" description="Disordered" evidence="1">
    <location>
        <begin position="1"/>
        <end position="89"/>
    </location>
</feature>
<feature type="compositionally biased region" description="Basic and acidic residues" evidence="1">
    <location>
        <begin position="70"/>
        <end position="89"/>
    </location>
</feature>
<sequence>MPESSRYEGSKKTDTSEEHQVPTLNATHDRISTVTRLQMHHSSANPPQPGSTDQTVRKRTIPEQTILERAVTEKSIHERSISNERATDT</sequence>
<feature type="compositionally biased region" description="Basic and acidic residues" evidence="1">
    <location>
        <begin position="1"/>
        <end position="20"/>
    </location>
</feature>
<accession>A0ABR3DJR4</accession>
<dbReference type="EMBL" id="JAVLET010000002">
    <property type="protein sequence ID" value="KAL0472877.1"/>
    <property type="molecule type" value="Genomic_DNA"/>
</dbReference>
<keyword evidence="3" id="KW-1185">Reference proteome</keyword>
<reference evidence="2 3" key="1">
    <citation type="submission" date="2023-09" db="EMBL/GenBank/DDBJ databases">
        <title>Multi-omics analysis of a traditional fermented food reveals byproduct-associated fungal strains for waste-to-food upcycling.</title>
        <authorList>
            <consortium name="Lawrence Berkeley National Laboratory"/>
            <person name="Rekdal V.M."/>
            <person name="Villalobos-Escobedo J.M."/>
            <person name="Rodriguez-Valeron N."/>
            <person name="Garcia M.O."/>
            <person name="Vasquez D.P."/>
            <person name="Damayanti I."/>
            <person name="Sorensen P.M."/>
            <person name="Baidoo E.E."/>
            <person name="De Carvalho A.C."/>
            <person name="Riley R."/>
            <person name="Lipzen A."/>
            <person name="He G."/>
            <person name="Yan M."/>
            <person name="Haridas S."/>
            <person name="Daum C."/>
            <person name="Yoshinaga Y."/>
            <person name="Ng V."/>
            <person name="Grigoriev I.V."/>
            <person name="Munk R."/>
            <person name="Nuraida L."/>
            <person name="Wijaya C.H."/>
            <person name="Morales P.-C."/>
            <person name="Keasling J.D."/>
        </authorList>
    </citation>
    <scope>NUCLEOTIDE SEQUENCE [LARGE SCALE GENOMIC DNA]</scope>
    <source>
        <strain evidence="2 3">FGSC 2613</strain>
    </source>
</reference>
<dbReference type="Proteomes" id="UP001451303">
    <property type="component" value="Unassembled WGS sequence"/>
</dbReference>
<evidence type="ECO:0000256" key="1">
    <source>
        <dbReference type="SAM" id="MobiDB-lite"/>
    </source>
</evidence>
<evidence type="ECO:0000313" key="3">
    <source>
        <dbReference type="Proteomes" id="UP001451303"/>
    </source>
</evidence>
<gene>
    <name evidence="2" type="ORF">QR685DRAFT_550851</name>
</gene>
<protein>
    <submittedName>
        <fullName evidence="2">Uncharacterized protein</fullName>
    </submittedName>
</protein>
<comment type="caution">
    <text evidence="2">The sequence shown here is derived from an EMBL/GenBank/DDBJ whole genome shotgun (WGS) entry which is preliminary data.</text>
</comment>